<evidence type="ECO:0000313" key="2">
    <source>
        <dbReference type="EMBL" id="KAH0519470.1"/>
    </source>
</evidence>
<proteinExistence type="predicted"/>
<reference evidence="2" key="1">
    <citation type="submission" date="2020-03" db="EMBL/GenBank/DDBJ databases">
        <title>Studies in the Genomics of Life Span.</title>
        <authorList>
            <person name="Glass D."/>
        </authorList>
    </citation>
    <scope>NUCLEOTIDE SEQUENCE</scope>
    <source>
        <strain evidence="2">LTLLF</strain>
        <tissue evidence="2">Muscle</tissue>
    </source>
</reference>
<feature type="region of interest" description="Disordered" evidence="1">
    <location>
        <begin position="123"/>
        <end position="161"/>
    </location>
</feature>
<accession>A0A8J6GYD8</accession>
<gene>
    <name evidence="2" type="ORF">LTLLF_111210</name>
</gene>
<dbReference type="EMBL" id="JAATJU010004700">
    <property type="protein sequence ID" value="KAH0519470.1"/>
    <property type="molecule type" value="Genomic_DNA"/>
</dbReference>
<comment type="caution">
    <text evidence="2">The sequence shown here is derived from an EMBL/GenBank/DDBJ whole genome shotgun (WGS) entry which is preliminary data.</text>
</comment>
<sequence>MILNGPGFGGPLPNALKVIGPVRISTAFVAKSLPELSGTRTQCDKSTKTPIFTNGSFRYLKPILTHSGPPLTTTLPAWCGPVSRLLTSPQAYGVSERSGGASREQLKEDDVECIVNQDELAMNYQEPGSSPSSPATKLALDQKPSLQTPGKENIYEGDLGLGGYELKLEQTQGQPKMD</sequence>
<evidence type="ECO:0000313" key="3">
    <source>
        <dbReference type="Proteomes" id="UP000710432"/>
    </source>
</evidence>
<feature type="compositionally biased region" description="Polar residues" evidence="1">
    <location>
        <begin position="126"/>
        <end position="135"/>
    </location>
</feature>
<name>A0A8J6GYD8_MICOH</name>
<evidence type="ECO:0000256" key="1">
    <source>
        <dbReference type="SAM" id="MobiDB-lite"/>
    </source>
</evidence>
<protein>
    <submittedName>
        <fullName evidence="2">Sodium/hydrogen exchanger 9</fullName>
    </submittedName>
</protein>
<dbReference type="AlphaFoldDB" id="A0A8J6GYD8"/>
<organism evidence="2 3">
    <name type="scientific">Microtus ochrogaster</name>
    <name type="common">Prairie vole</name>
    <dbReference type="NCBI Taxonomy" id="79684"/>
    <lineage>
        <taxon>Eukaryota</taxon>
        <taxon>Metazoa</taxon>
        <taxon>Chordata</taxon>
        <taxon>Craniata</taxon>
        <taxon>Vertebrata</taxon>
        <taxon>Euteleostomi</taxon>
        <taxon>Mammalia</taxon>
        <taxon>Eutheria</taxon>
        <taxon>Euarchontoglires</taxon>
        <taxon>Glires</taxon>
        <taxon>Rodentia</taxon>
        <taxon>Myomorpha</taxon>
        <taxon>Muroidea</taxon>
        <taxon>Cricetidae</taxon>
        <taxon>Arvicolinae</taxon>
        <taxon>Microtus</taxon>
    </lineage>
</organism>
<dbReference type="Proteomes" id="UP000710432">
    <property type="component" value="Unassembled WGS sequence"/>
</dbReference>